<protein>
    <recommendedName>
        <fullName evidence="1">FAE domain-containing protein</fullName>
    </recommendedName>
</protein>
<accession>A0A383WNU5</accession>
<organism evidence="2 3">
    <name type="scientific">Tetradesmus obliquus</name>
    <name type="common">Green alga</name>
    <name type="synonym">Acutodesmus obliquus</name>
    <dbReference type="NCBI Taxonomy" id="3088"/>
    <lineage>
        <taxon>Eukaryota</taxon>
        <taxon>Viridiplantae</taxon>
        <taxon>Chlorophyta</taxon>
        <taxon>core chlorophytes</taxon>
        <taxon>Chlorophyceae</taxon>
        <taxon>CS clade</taxon>
        <taxon>Sphaeropleales</taxon>
        <taxon>Scenedesmaceae</taxon>
        <taxon>Tetradesmus</taxon>
    </lineage>
</organism>
<dbReference type="GO" id="GO:0006633">
    <property type="term" value="P:fatty acid biosynthetic process"/>
    <property type="evidence" value="ECO:0007669"/>
    <property type="project" value="InterPro"/>
</dbReference>
<dbReference type="InterPro" id="IPR013601">
    <property type="entry name" value="FAE1_typ3_polyketide_synth"/>
</dbReference>
<name>A0A383WNU5_TETOB</name>
<dbReference type="SUPFAM" id="SSF53901">
    <property type="entry name" value="Thiolase-like"/>
    <property type="match status" value="1"/>
</dbReference>
<keyword evidence="3" id="KW-1185">Reference proteome</keyword>
<evidence type="ECO:0000313" key="2">
    <source>
        <dbReference type="EMBL" id="SZX78834.1"/>
    </source>
</evidence>
<dbReference type="EMBL" id="FNXT01001343">
    <property type="protein sequence ID" value="SZX78834.1"/>
    <property type="molecule type" value="Genomic_DNA"/>
</dbReference>
<dbReference type="Gene3D" id="3.40.47.10">
    <property type="match status" value="1"/>
</dbReference>
<dbReference type="STRING" id="3088.A0A383WNU5"/>
<dbReference type="GO" id="GO:0016020">
    <property type="term" value="C:membrane"/>
    <property type="evidence" value="ECO:0007669"/>
    <property type="project" value="InterPro"/>
</dbReference>
<dbReference type="InterPro" id="IPR016039">
    <property type="entry name" value="Thiolase-like"/>
</dbReference>
<dbReference type="Pfam" id="PF08392">
    <property type="entry name" value="FAE1_CUT1_RppA"/>
    <property type="match status" value="1"/>
</dbReference>
<feature type="domain" description="FAE" evidence="1">
    <location>
        <begin position="15"/>
        <end position="178"/>
    </location>
</feature>
<proteinExistence type="predicted"/>
<dbReference type="GO" id="GO:0016747">
    <property type="term" value="F:acyltransferase activity, transferring groups other than amino-acyl groups"/>
    <property type="evidence" value="ECO:0007669"/>
    <property type="project" value="InterPro"/>
</dbReference>
<evidence type="ECO:0000259" key="1">
    <source>
        <dbReference type="Pfam" id="PF08392"/>
    </source>
</evidence>
<sequence length="180" mass="19696">MAHPVASLDGCGKLPVYLLDFSVYKPPEELRLNRDEAEVKAKLWPAYQGCSEEKMAEIKRFMFKVVQQSGLSQTGTYLPAGINPMLTTAPKDDINACMEEAEMVMGGAVQELLQRTGVRPEQVDILVTNCSIFSATPSLASMLINKFKFRTDVQSYHLGGMGCSNGTIGIGLMRDLLQGS</sequence>
<evidence type="ECO:0000313" key="3">
    <source>
        <dbReference type="Proteomes" id="UP000256970"/>
    </source>
</evidence>
<dbReference type="AlphaFoldDB" id="A0A383WNU5"/>
<reference evidence="2 3" key="1">
    <citation type="submission" date="2016-10" db="EMBL/GenBank/DDBJ databases">
        <authorList>
            <person name="Cai Z."/>
        </authorList>
    </citation>
    <scope>NUCLEOTIDE SEQUENCE [LARGE SCALE GENOMIC DNA]</scope>
</reference>
<gene>
    <name evidence="2" type="ORF">BQ4739_LOCUS19140</name>
</gene>
<dbReference type="Proteomes" id="UP000256970">
    <property type="component" value="Unassembled WGS sequence"/>
</dbReference>
<dbReference type="InterPro" id="IPR012392">
    <property type="entry name" value="3-ktacl-CoA_syn"/>
</dbReference>
<dbReference type="PANTHER" id="PTHR31561">
    <property type="entry name" value="3-KETOACYL-COA SYNTHASE"/>
    <property type="match status" value="1"/>
</dbReference>